<reference evidence="1" key="1">
    <citation type="submission" date="2022-05" db="EMBL/GenBank/DDBJ databases">
        <title>Halomonas geminus sp. nov. and Halomonas llamarensis sp. nov. isolated from high-altitude salars of the Atacama Desert.</title>
        <authorList>
            <person name="Hintersatz C."/>
            <person name="Rojas L.A."/>
            <person name="Wei T.-S."/>
            <person name="Kutschke S."/>
            <person name="Lehmann F."/>
            <person name="Jain R."/>
            <person name="Pollmann K."/>
        </authorList>
    </citation>
    <scope>NUCLEOTIDE SEQUENCE</scope>
    <source>
        <strain evidence="1">ATCHA</strain>
    </source>
</reference>
<protein>
    <submittedName>
        <fullName evidence="1">AMP-binding protein</fullName>
    </submittedName>
</protein>
<organism evidence="1 2">
    <name type="scientific">Halomonas llamarensis</name>
    <dbReference type="NCBI Taxonomy" id="2945104"/>
    <lineage>
        <taxon>Bacteria</taxon>
        <taxon>Pseudomonadati</taxon>
        <taxon>Pseudomonadota</taxon>
        <taxon>Gammaproteobacteria</taxon>
        <taxon>Oceanospirillales</taxon>
        <taxon>Halomonadaceae</taxon>
        <taxon>Halomonas</taxon>
    </lineage>
</organism>
<dbReference type="RefSeq" id="WP_250083572.1">
    <property type="nucleotide sequence ID" value="NZ_JAMJPJ010000033.1"/>
</dbReference>
<proteinExistence type="predicted"/>
<comment type="caution">
    <text evidence="1">The sequence shown here is derived from an EMBL/GenBank/DDBJ whole genome shotgun (WGS) entry which is preliminary data.</text>
</comment>
<evidence type="ECO:0000313" key="2">
    <source>
        <dbReference type="Proteomes" id="UP001165308"/>
    </source>
</evidence>
<sequence length="55" mass="6162">MILISDPQVMQGYLSDPPRTAKALHNADGHRWCITGDKGFIDEDGFFDPDDPLPF</sequence>
<dbReference type="Gene3D" id="3.40.50.12780">
    <property type="entry name" value="N-terminal domain of ligase-like"/>
    <property type="match status" value="1"/>
</dbReference>
<accession>A0ABT0SUJ9</accession>
<evidence type="ECO:0000313" key="1">
    <source>
        <dbReference type="EMBL" id="MCL7931258.1"/>
    </source>
</evidence>
<dbReference type="SUPFAM" id="SSF56801">
    <property type="entry name" value="Acetyl-CoA synthetase-like"/>
    <property type="match status" value="1"/>
</dbReference>
<dbReference type="InterPro" id="IPR042099">
    <property type="entry name" value="ANL_N_sf"/>
</dbReference>
<dbReference type="Proteomes" id="UP001165308">
    <property type="component" value="Unassembled WGS sequence"/>
</dbReference>
<name>A0ABT0SUJ9_9GAMM</name>
<gene>
    <name evidence="1" type="ORF">M8006_14950</name>
</gene>
<dbReference type="EMBL" id="JAMJPJ010000033">
    <property type="protein sequence ID" value="MCL7931258.1"/>
    <property type="molecule type" value="Genomic_DNA"/>
</dbReference>
<keyword evidence="2" id="KW-1185">Reference proteome</keyword>